<keyword evidence="2" id="KW-1185">Reference proteome</keyword>
<dbReference type="eggNOG" id="ENOG502ZBTI">
    <property type="taxonomic scope" value="Bacteria"/>
</dbReference>
<evidence type="ECO:0000313" key="1">
    <source>
        <dbReference type="EMBL" id="AEW97659.1"/>
    </source>
</evidence>
<dbReference type="RefSeq" id="WP_014145993.1">
    <property type="nucleotide sequence ID" value="NC_016111.1"/>
</dbReference>
<dbReference type="Proteomes" id="UP000007842">
    <property type="component" value="Chromosome"/>
</dbReference>
<gene>
    <name evidence="1" type="ordered locus">SCATT_52880</name>
</gene>
<name>F8K3V9_STREN</name>
<dbReference type="KEGG" id="sct:SCAT_5291"/>
<dbReference type="PATRIC" id="fig|1003195.11.peg.6714"/>
<evidence type="ECO:0000313" key="2">
    <source>
        <dbReference type="Proteomes" id="UP000007842"/>
    </source>
</evidence>
<accession>G8X131</accession>
<dbReference type="OrthoDB" id="4331634at2"/>
<protein>
    <submittedName>
        <fullName evidence="1">Uncharacterized protein</fullName>
    </submittedName>
</protein>
<accession>F8K3V9</accession>
<dbReference type="STRING" id="1003195.SCATT_52880"/>
<proteinExistence type="predicted"/>
<dbReference type="KEGG" id="scy:SCATT_52880"/>
<organism evidence="1 2">
    <name type="scientific">Streptantibioticus cattleyicolor (strain ATCC 35852 / DSM 46488 / JCM 4925 / NBRC 14057 / NRRL 8057)</name>
    <name type="common">Streptomyces cattleya</name>
    <dbReference type="NCBI Taxonomy" id="1003195"/>
    <lineage>
        <taxon>Bacteria</taxon>
        <taxon>Bacillati</taxon>
        <taxon>Actinomycetota</taxon>
        <taxon>Actinomycetes</taxon>
        <taxon>Kitasatosporales</taxon>
        <taxon>Streptomycetaceae</taxon>
        <taxon>Streptantibioticus</taxon>
    </lineage>
</organism>
<dbReference type="AlphaFoldDB" id="F8K3V9"/>
<reference evidence="2" key="1">
    <citation type="submission" date="2011-12" db="EMBL/GenBank/DDBJ databases">
        <title>Complete genome sequence of Streptomyces cattleya strain DSM 46488.</title>
        <authorList>
            <person name="Ou H.-Y."/>
            <person name="Li P."/>
            <person name="Zhao C."/>
            <person name="O'Hagan D."/>
            <person name="Deng Z."/>
        </authorList>
    </citation>
    <scope>NUCLEOTIDE SEQUENCE [LARGE SCALE GENOMIC DNA]</scope>
    <source>
        <strain evidence="2">ATCC 35852 / DSM 46488 / JCM 4925 / NBRC 14057 / NRRL 8057</strain>
    </source>
</reference>
<dbReference type="HOGENOM" id="CLU_053142_0_0_11"/>
<sequence length="394" mass="41242">MWHDPEHPSPPAPDQVDPEVLTALLVRHGWQRRGGVHGRYTRWTPPGAAPRGGPGAGTSLLVPAPGGYGDYCDLLGEALTALARSGAPSARDVLLALAVPGDEIRWRRAAGGTGAAVPWDEAERLRTAAADTLLAAARATRSRAGYFGERHRRYADAYLRQVLVGPSPSGQALTAYAPAPDGRAVTVTLLRALRAVRDAVDHQRATGRLDAFDAAVELGVCHELVTAIALLVHGSEGAELQLDWSPVAGVPVGLAARPAPVGFTPGDLPALHLAAARYLAAEPALPATVTGTVTRLRSDRPEDGGTVRLRVLAGAPVARIRAGLDRHAYRVAVHAHLVGLPLRLTGRLESRGGFRTLAAVTAVAPVPVDAAERERMLKALDDGEPGQDGYGPTG</sequence>
<dbReference type="EMBL" id="CP003219">
    <property type="protein sequence ID" value="AEW97659.1"/>
    <property type="molecule type" value="Genomic_DNA"/>
</dbReference>